<dbReference type="OrthoDB" id="9025834at2"/>
<feature type="compositionally biased region" description="Low complexity" evidence="1">
    <location>
        <begin position="68"/>
        <end position="82"/>
    </location>
</feature>
<name>A0A4R6NAI1_9BURK</name>
<proteinExistence type="predicted"/>
<dbReference type="PANTHER" id="PTHR40590">
    <property type="entry name" value="CYTOPLASMIC PROTEIN-RELATED"/>
    <property type="match status" value="1"/>
</dbReference>
<gene>
    <name evidence="3" type="ORF">DFR39_101103</name>
</gene>
<feature type="compositionally biased region" description="Polar residues" evidence="1">
    <location>
        <begin position="37"/>
        <end position="49"/>
    </location>
</feature>
<dbReference type="CDD" id="cd14789">
    <property type="entry name" value="Tiki"/>
    <property type="match status" value="1"/>
</dbReference>
<evidence type="ECO:0000313" key="4">
    <source>
        <dbReference type="Proteomes" id="UP000295357"/>
    </source>
</evidence>
<organism evidence="3 4">
    <name type="scientific">Roseateles asaccharophilus</name>
    <dbReference type="NCBI Taxonomy" id="582607"/>
    <lineage>
        <taxon>Bacteria</taxon>
        <taxon>Pseudomonadati</taxon>
        <taxon>Pseudomonadota</taxon>
        <taxon>Betaproteobacteria</taxon>
        <taxon>Burkholderiales</taxon>
        <taxon>Sphaerotilaceae</taxon>
        <taxon>Roseateles</taxon>
    </lineage>
</organism>
<dbReference type="RefSeq" id="WP_133601581.1">
    <property type="nucleotide sequence ID" value="NZ_JAUFPJ010000005.1"/>
</dbReference>
<feature type="region of interest" description="Disordered" evidence="1">
    <location>
        <begin position="31"/>
        <end position="102"/>
    </location>
</feature>
<comment type="caution">
    <text evidence="3">The sequence shown here is derived from an EMBL/GenBank/DDBJ whole genome shotgun (WGS) entry which is preliminary data.</text>
</comment>
<feature type="signal peptide" evidence="2">
    <location>
        <begin position="1"/>
        <end position="34"/>
    </location>
</feature>
<dbReference type="PANTHER" id="PTHR40590:SF1">
    <property type="entry name" value="CYTOPLASMIC PROTEIN"/>
    <property type="match status" value="1"/>
</dbReference>
<evidence type="ECO:0000256" key="1">
    <source>
        <dbReference type="SAM" id="MobiDB-lite"/>
    </source>
</evidence>
<dbReference type="AlphaFoldDB" id="A0A4R6NAI1"/>
<sequence length="373" mass="40534">MPQRPSSLPPSRRLPLALLLCGALFLLQQQPAAAAPSGTNSKTAKNSKSPKSTQQAKPAKPKAKTTAKAKAGQARKQALAAPVETCPPAAKPPSPEALQAAQARASDRGLLWRLSKDGRQAYLYGSIHVGKLDWAIPGPKLAAALQDSDMLALELDPADPAVQQQMSAGLSLRRLEPDAPLRQRLDRHEAKACLPKGSLATIPHPLMQAFTLTLVEARREGLDPAYAQEQVLSGMAHSVQRPVVSLETVELQLDALLPREPAEAMEATSELLDLLEQGKARPVLKRLAEAWERSDLDTLANYEQWCECARNAAERAQLQRLNDARNPHLAERIDALIQAGHRPFAAVGALHMTGPQALPRLLEQRGYQLERLQ</sequence>
<dbReference type="EMBL" id="SNXE01000001">
    <property type="protein sequence ID" value="TDP12631.1"/>
    <property type="molecule type" value="Genomic_DNA"/>
</dbReference>
<dbReference type="InterPro" id="IPR047111">
    <property type="entry name" value="YbaP-like"/>
</dbReference>
<accession>A0A4R6NAI1</accession>
<evidence type="ECO:0000313" key="3">
    <source>
        <dbReference type="EMBL" id="TDP12631.1"/>
    </source>
</evidence>
<evidence type="ECO:0008006" key="5">
    <source>
        <dbReference type="Google" id="ProtNLM"/>
    </source>
</evidence>
<evidence type="ECO:0000256" key="2">
    <source>
        <dbReference type="SAM" id="SignalP"/>
    </source>
</evidence>
<keyword evidence="2" id="KW-0732">Signal</keyword>
<feature type="chain" id="PRO_5020823924" description="TraB family protein" evidence="2">
    <location>
        <begin position="35"/>
        <end position="373"/>
    </location>
</feature>
<dbReference type="Proteomes" id="UP000295357">
    <property type="component" value="Unassembled WGS sequence"/>
</dbReference>
<protein>
    <recommendedName>
        <fullName evidence="5">TraB family protein</fullName>
    </recommendedName>
</protein>
<dbReference type="InterPro" id="IPR002816">
    <property type="entry name" value="TraB/PrgY/GumN_fam"/>
</dbReference>
<keyword evidence="4" id="KW-1185">Reference proteome</keyword>
<dbReference type="Pfam" id="PF01963">
    <property type="entry name" value="TraB_PrgY_gumN"/>
    <property type="match status" value="1"/>
</dbReference>
<reference evidence="3 4" key="1">
    <citation type="submission" date="2019-03" db="EMBL/GenBank/DDBJ databases">
        <title>Genomic Encyclopedia of Type Strains, Phase IV (KMG-IV): sequencing the most valuable type-strain genomes for metagenomic binning, comparative biology and taxonomic classification.</title>
        <authorList>
            <person name="Goeker M."/>
        </authorList>
    </citation>
    <scope>NUCLEOTIDE SEQUENCE [LARGE SCALE GENOMIC DNA]</scope>
    <source>
        <strain evidence="3 4">DSM 25082</strain>
    </source>
</reference>